<dbReference type="Gene3D" id="3.30.750.24">
    <property type="entry name" value="STAS domain"/>
    <property type="match status" value="1"/>
</dbReference>
<dbReference type="EMBL" id="VFOV01000001">
    <property type="protein sequence ID" value="TQL69315.1"/>
    <property type="molecule type" value="Genomic_DNA"/>
</dbReference>
<accession>A0A543A9S7</accession>
<dbReference type="InterPro" id="IPR002645">
    <property type="entry name" value="STAS_dom"/>
</dbReference>
<protein>
    <submittedName>
        <fullName evidence="2">STAS domain-containing protein</fullName>
    </submittedName>
</protein>
<keyword evidence="3" id="KW-1185">Reference proteome</keyword>
<dbReference type="SUPFAM" id="SSF52091">
    <property type="entry name" value="SpoIIaa-like"/>
    <property type="match status" value="1"/>
</dbReference>
<dbReference type="PROSITE" id="PS50801">
    <property type="entry name" value="STAS"/>
    <property type="match status" value="1"/>
</dbReference>
<proteinExistence type="predicted"/>
<gene>
    <name evidence="2" type="ORF">FB381_3220</name>
</gene>
<dbReference type="Pfam" id="PF13466">
    <property type="entry name" value="STAS_2"/>
    <property type="match status" value="1"/>
</dbReference>
<dbReference type="InterPro" id="IPR058548">
    <property type="entry name" value="MlaB-like_STAS"/>
</dbReference>
<organism evidence="2 3">
    <name type="scientific">Nocardioides albertanoniae</name>
    <dbReference type="NCBI Taxonomy" id="1175486"/>
    <lineage>
        <taxon>Bacteria</taxon>
        <taxon>Bacillati</taxon>
        <taxon>Actinomycetota</taxon>
        <taxon>Actinomycetes</taxon>
        <taxon>Propionibacteriales</taxon>
        <taxon>Nocardioidaceae</taxon>
        <taxon>Nocardioides</taxon>
    </lineage>
</organism>
<dbReference type="InterPro" id="IPR036513">
    <property type="entry name" value="STAS_dom_sf"/>
</dbReference>
<dbReference type="Proteomes" id="UP000320209">
    <property type="component" value="Unassembled WGS sequence"/>
</dbReference>
<sequence>MVVPLSDGTGREALHDLRWRIDEMLADSPRAVVVEVSGLTRLSSATIAALLWAKRRCTTRGVGLLLTDPDNALAGQLHRAGLHTVWDIQAGATPPLKGPRA</sequence>
<evidence type="ECO:0000313" key="2">
    <source>
        <dbReference type="EMBL" id="TQL69315.1"/>
    </source>
</evidence>
<comment type="caution">
    <text evidence="2">The sequence shown here is derived from an EMBL/GenBank/DDBJ whole genome shotgun (WGS) entry which is preliminary data.</text>
</comment>
<reference evidence="2 3" key="1">
    <citation type="submission" date="2019-06" db="EMBL/GenBank/DDBJ databases">
        <title>Sequencing the genomes of 1000 actinobacteria strains.</title>
        <authorList>
            <person name="Klenk H.-P."/>
        </authorList>
    </citation>
    <scope>NUCLEOTIDE SEQUENCE [LARGE SCALE GENOMIC DNA]</scope>
    <source>
        <strain evidence="2 3">DSM 25218</strain>
    </source>
</reference>
<name>A0A543A9S7_9ACTN</name>
<dbReference type="AlphaFoldDB" id="A0A543A9S7"/>
<dbReference type="CDD" id="cd07043">
    <property type="entry name" value="STAS_anti-anti-sigma_factors"/>
    <property type="match status" value="1"/>
</dbReference>
<evidence type="ECO:0000259" key="1">
    <source>
        <dbReference type="PROSITE" id="PS50801"/>
    </source>
</evidence>
<evidence type="ECO:0000313" key="3">
    <source>
        <dbReference type="Proteomes" id="UP000320209"/>
    </source>
</evidence>
<feature type="domain" description="STAS" evidence="1">
    <location>
        <begin position="1"/>
        <end position="82"/>
    </location>
</feature>